<feature type="domain" description="DUF4220" evidence="3">
    <location>
        <begin position="34"/>
        <end position="316"/>
    </location>
</feature>
<feature type="signal peptide" evidence="2">
    <location>
        <begin position="1"/>
        <end position="16"/>
    </location>
</feature>
<dbReference type="InterPro" id="IPR025315">
    <property type="entry name" value="DUF4220"/>
</dbReference>
<evidence type="ECO:0000259" key="3">
    <source>
        <dbReference type="Pfam" id="PF13968"/>
    </source>
</evidence>
<feature type="region of interest" description="Disordered" evidence="1">
    <location>
        <begin position="606"/>
        <end position="668"/>
    </location>
</feature>
<evidence type="ECO:0000313" key="5">
    <source>
        <dbReference type="Proteomes" id="UP001497457"/>
    </source>
</evidence>
<reference evidence="5" key="1">
    <citation type="submission" date="2024-06" db="EMBL/GenBank/DDBJ databases">
        <authorList>
            <person name="Ryan C."/>
        </authorList>
    </citation>
    <scope>NUCLEOTIDE SEQUENCE [LARGE SCALE GENOMIC DNA]</scope>
</reference>
<reference evidence="4 5" key="2">
    <citation type="submission" date="2024-10" db="EMBL/GenBank/DDBJ databases">
        <authorList>
            <person name="Ryan C."/>
        </authorList>
    </citation>
    <scope>NUCLEOTIDE SEQUENCE [LARGE SCALE GENOMIC DNA]</scope>
</reference>
<feature type="chain" id="PRO_5044750764" description="DUF4220 domain-containing protein" evidence="2">
    <location>
        <begin position="17"/>
        <end position="668"/>
    </location>
</feature>
<gene>
    <name evidence="4" type="ORF">URODEC1_LOCUS60636</name>
</gene>
<evidence type="ECO:0000313" key="4">
    <source>
        <dbReference type="EMBL" id="CAL4991387.1"/>
    </source>
</evidence>
<dbReference type="PANTHER" id="PTHR31325">
    <property type="entry name" value="OS01G0798800 PROTEIN-RELATED"/>
    <property type="match status" value="1"/>
</dbReference>
<dbReference type="EMBL" id="OZ075134">
    <property type="protein sequence ID" value="CAL4991387.1"/>
    <property type="molecule type" value="Genomic_DNA"/>
</dbReference>
<proteinExistence type="predicted"/>
<dbReference type="Proteomes" id="UP001497457">
    <property type="component" value="Chromosome 24b"/>
</dbReference>
<protein>
    <recommendedName>
        <fullName evidence="3">DUF4220 domain-containing protein</fullName>
    </recommendedName>
</protein>
<organism evidence="4 5">
    <name type="scientific">Urochloa decumbens</name>
    <dbReference type="NCBI Taxonomy" id="240449"/>
    <lineage>
        <taxon>Eukaryota</taxon>
        <taxon>Viridiplantae</taxon>
        <taxon>Streptophyta</taxon>
        <taxon>Embryophyta</taxon>
        <taxon>Tracheophyta</taxon>
        <taxon>Spermatophyta</taxon>
        <taxon>Magnoliopsida</taxon>
        <taxon>Liliopsida</taxon>
        <taxon>Poales</taxon>
        <taxon>Poaceae</taxon>
        <taxon>PACMAD clade</taxon>
        <taxon>Panicoideae</taxon>
        <taxon>Panicodae</taxon>
        <taxon>Paniceae</taxon>
        <taxon>Melinidinae</taxon>
        <taxon>Urochloa</taxon>
    </lineage>
</organism>
<keyword evidence="2" id="KW-0732">Signal</keyword>
<dbReference type="AlphaFoldDB" id="A0ABC9B1G5"/>
<evidence type="ECO:0000256" key="2">
    <source>
        <dbReference type="SAM" id="SignalP"/>
    </source>
</evidence>
<sequence>MIGLLLVLYTLMYMFSDKRLSPKAGYGSILNLLDALSDSILVYILGIMQATPSRNELFPVLALALVSFRCSVNSLSMYGTYAEFRNMLKLLAVAYMKMTHGFKLWCVPFWIFWSFLVLKSVNRIMARYLVSKSLWHGRSSELLQEYMDAFTHERCDPETMEGYKYLVYGESNRNIKIGHTLSINDSRSLITLDKIWRYDGPLLSNINMEGNNMKDVRLAFALYRLLRCRLVGATLHEGPVCTTRKLICSRILTDTAEIYADDVDEVLVNNANKAFGIFGMELGLINSYLHTSYPTIFCEGLLSLTVTLLLSIRMEVGTVHKITVGVVASKGDGTKLSHAIKLPAIVKAQVFKALCGLRSKNSESHYLPADLTSLLCASDDQHLSECLQLPTCSQVILVWHIATSLCEMKLAQDRGMDLSKPGCLGSTLSWFCSRFQCQDYMLDGRSLDGDLRTSYEVANSLSRYCAYLLVSKPDLLPDTILVPNVILQKTVSHAREILKDCDSLQSIYKKLLSVAQEEPSVQYSQDRKLSVNLVQRGAVLGRKLIEDEHHWELLAKVWVDLLVHIAPSSNSEAHAKYLESGGEFVTLIWALFSHCGIEKSELWHENATSWNSSPQPSQQNNGVAPPEVKQTVTSAQPAAQPDDHASDLDGGEDIEEVMETSPTPTGIS</sequence>
<dbReference type="Pfam" id="PF04578">
    <property type="entry name" value="DUF594"/>
    <property type="match status" value="1"/>
</dbReference>
<dbReference type="Pfam" id="PF13968">
    <property type="entry name" value="DUF4220"/>
    <property type="match status" value="1"/>
</dbReference>
<accession>A0ABC9B1G5</accession>
<feature type="compositionally biased region" description="Low complexity" evidence="1">
    <location>
        <begin position="611"/>
        <end position="621"/>
    </location>
</feature>
<evidence type="ECO:0000256" key="1">
    <source>
        <dbReference type="SAM" id="MobiDB-lite"/>
    </source>
</evidence>
<name>A0ABC9B1G5_9POAL</name>
<keyword evidence="5" id="KW-1185">Reference proteome</keyword>
<feature type="compositionally biased region" description="Acidic residues" evidence="1">
    <location>
        <begin position="649"/>
        <end position="658"/>
    </location>
</feature>
<dbReference type="InterPro" id="IPR007658">
    <property type="entry name" value="DUF594"/>
</dbReference>